<accession>A0ABT4W8U7</accession>
<evidence type="ECO:0000313" key="2">
    <source>
        <dbReference type="Proteomes" id="UP001212170"/>
    </source>
</evidence>
<sequence>MLQKSFPVEVSNYYQNVSERQIRGVVGVKAPSIQFDTTGYNAMTITIDTGSTVSARIKFECSGDGINWIDIKANSVNGAPSNLSAMLGNSGYFNNIRGIGVYQFNKPARLVRVTQIDSATSATCAVNVTLFNGAISPSHNNTEIPNVYSFQYTNSSITGTSPVLIKAVASNLLENTIFSIQVKNVGSVACVYQIRSNATLGGASPNILFVGEIKPTDPMQIISFKPALKAGVSNLLEFVSMTDTNLIINIQGWEVQI</sequence>
<protein>
    <submittedName>
        <fullName evidence="1">Uncharacterized protein</fullName>
    </submittedName>
</protein>
<gene>
    <name evidence="1" type="ORF">NJT12_05005</name>
</gene>
<evidence type="ECO:0000313" key="1">
    <source>
        <dbReference type="EMBL" id="MDA6068976.1"/>
    </source>
</evidence>
<dbReference type="Proteomes" id="UP001212170">
    <property type="component" value="Unassembled WGS sequence"/>
</dbReference>
<reference evidence="1 2" key="1">
    <citation type="journal article" date="2023" name="Chemosphere">
        <title>Whole genome analysis of Flavobacterium aziz-sancarii sp. nov., isolated from Ardley Island (Antarctica), revealed a rich resistome and bioremediation potential.</title>
        <authorList>
            <person name="Otur C."/>
            <person name="Okay S."/>
            <person name="Kurt-Kizildogan A."/>
        </authorList>
    </citation>
    <scope>NUCLEOTIDE SEQUENCE [LARGE SCALE GENOMIC DNA]</scope>
    <source>
        <strain evidence="1 2">AC</strain>
    </source>
</reference>
<dbReference type="RefSeq" id="WP_271334810.1">
    <property type="nucleotide sequence ID" value="NZ_JAMZNK010000005.1"/>
</dbReference>
<proteinExistence type="predicted"/>
<organism evidence="1 2">
    <name type="scientific">Flavobacterium azizsancarii</name>
    <dbReference type="NCBI Taxonomy" id="2961580"/>
    <lineage>
        <taxon>Bacteria</taxon>
        <taxon>Pseudomonadati</taxon>
        <taxon>Bacteroidota</taxon>
        <taxon>Flavobacteriia</taxon>
        <taxon>Flavobacteriales</taxon>
        <taxon>Flavobacteriaceae</taxon>
        <taxon>Flavobacterium</taxon>
    </lineage>
</organism>
<name>A0ABT4W8U7_9FLAO</name>
<dbReference type="EMBL" id="JAMZNK010000005">
    <property type="protein sequence ID" value="MDA6068976.1"/>
    <property type="molecule type" value="Genomic_DNA"/>
</dbReference>
<keyword evidence="2" id="KW-1185">Reference proteome</keyword>
<comment type="caution">
    <text evidence="1">The sequence shown here is derived from an EMBL/GenBank/DDBJ whole genome shotgun (WGS) entry which is preliminary data.</text>
</comment>